<organism evidence="1 2">
    <name type="scientific">Podila minutissima</name>
    <dbReference type="NCBI Taxonomy" id="64525"/>
    <lineage>
        <taxon>Eukaryota</taxon>
        <taxon>Fungi</taxon>
        <taxon>Fungi incertae sedis</taxon>
        <taxon>Mucoromycota</taxon>
        <taxon>Mortierellomycotina</taxon>
        <taxon>Mortierellomycetes</taxon>
        <taxon>Mortierellales</taxon>
        <taxon>Mortierellaceae</taxon>
        <taxon>Podila</taxon>
    </lineage>
</organism>
<comment type="caution">
    <text evidence="1">The sequence shown here is derived from an EMBL/GenBank/DDBJ whole genome shotgun (WGS) entry which is preliminary data.</text>
</comment>
<sequence>MSFQALVRSNHNLTRVDTLGTARNKLLRLKSTEDMLYPMLTSLPWLGTLTNIPMPIESILRLKHFAPNL</sequence>
<dbReference type="AlphaFoldDB" id="A0A9P5VFY3"/>
<keyword evidence="2" id="KW-1185">Reference proteome</keyword>
<gene>
    <name evidence="1" type="ORF">BG006_005587</name>
</gene>
<feature type="non-terminal residue" evidence="1">
    <location>
        <position position="69"/>
    </location>
</feature>
<evidence type="ECO:0000313" key="2">
    <source>
        <dbReference type="Proteomes" id="UP000696485"/>
    </source>
</evidence>
<name>A0A9P5VFY3_9FUNG</name>
<accession>A0A9P5VFY3</accession>
<protein>
    <submittedName>
        <fullName evidence="1">Uncharacterized protein</fullName>
    </submittedName>
</protein>
<dbReference type="Proteomes" id="UP000696485">
    <property type="component" value="Unassembled WGS sequence"/>
</dbReference>
<reference evidence="1" key="1">
    <citation type="journal article" date="2020" name="Fungal Divers.">
        <title>Resolving the Mortierellaceae phylogeny through synthesis of multi-gene phylogenetics and phylogenomics.</title>
        <authorList>
            <person name="Vandepol N."/>
            <person name="Liber J."/>
            <person name="Desiro A."/>
            <person name="Na H."/>
            <person name="Kennedy M."/>
            <person name="Barry K."/>
            <person name="Grigoriev I.V."/>
            <person name="Miller A.N."/>
            <person name="O'Donnell K."/>
            <person name="Stajich J.E."/>
            <person name="Bonito G."/>
        </authorList>
    </citation>
    <scope>NUCLEOTIDE SEQUENCE</scope>
    <source>
        <strain evidence="1">NVP1</strain>
    </source>
</reference>
<dbReference type="EMBL" id="JAAAUY010003154">
    <property type="protein sequence ID" value="KAF9308046.1"/>
    <property type="molecule type" value="Genomic_DNA"/>
</dbReference>
<evidence type="ECO:0000313" key="1">
    <source>
        <dbReference type="EMBL" id="KAF9308046.1"/>
    </source>
</evidence>
<proteinExistence type="predicted"/>